<evidence type="ECO:0000313" key="2">
    <source>
        <dbReference type="Proteomes" id="UP000319716"/>
    </source>
</evidence>
<gene>
    <name evidence="1" type="ORF">NBRC111894_2916</name>
</gene>
<dbReference type="EMBL" id="BEXB01000025">
    <property type="protein sequence ID" value="GAY77362.1"/>
    <property type="molecule type" value="Genomic_DNA"/>
</dbReference>
<accession>A0A4Y1ZE00</accession>
<dbReference type="AlphaFoldDB" id="A0A4Y1ZE00"/>
<organism evidence="1 2">
    <name type="scientific">Sporolactobacillus inulinus</name>
    <dbReference type="NCBI Taxonomy" id="2078"/>
    <lineage>
        <taxon>Bacteria</taxon>
        <taxon>Bacillati</taxon>
        <taxon>Bacillota</taxon>
        <taxon>Bacilli</taxon>
        <taxon>Bacillales</taxon>
        <taxon>Sporolactobacillaceae</taxon>
        <taxon>Sporolactobacillus</taxon>
    </lineage>
</organism>
<sequence>MMTRAIRKTRPGEFSERIFAMNNRTLYRPSFDEHQSEEGPESFT</sequence>
<reference evidence="1 2" key="1">
    <citation type="submission" date="2017-11" db="EMBL/GenBank/DDBJ databases">
        <title>Draft Genome Sequence of Sporolactobacillus inulinus NBRC 111894 Isolated from Koso, a Japanese Sugar-Vegetable Fermented Beverage.</title>
        <authorList>
            <person name="Chiou T.Y."/>
            <person name="Oshima K."/>
            <person name="Suda W."/>
            <person name="Hattori M."/>
            <person name="Takahashi T."/>
        </authorList>
    </citation>
    <scope>NUCLEOTIDE SEQUENCE [LARGE SCALE GENOMIC DNA]</scope>
    <source>
        <strain evidence="1 2">NBRC111894</strain>
    </source>
</reference>
<evidence type="ECO:0000313" key="1">
    <source>
        <dbReference type="EMBL" id="GAY77362.1"/>
    </source>
</evidence>
<proteinExistence type="predicted"/>
<protein>
    <submittedName>
        <fullName evidence="1">Uncharacterized protein</fullName>
    </submittedName>
</protein>
<dbReference type="Proteomes" id="UP000319716">
    <property type="component" value="Unassembled WGS sequence"/>
</dbReference>
<comment type="caution">
    <text evidence="1">The sequence shown here is derived from an EMBL/GenBank/DDBJ whole genome shotgun (WGS) entry which is preliminary data.</text>
</comment>
<name>A0A4Y1ZE00_9BACL</name>